<evidence type="ECO:0000313" key="2">
    <source>
        <dbReference type="Proteomes" id="UP001177744"/>
    </source>
</evidence>
<comment type="caution">
    <text evidence="1">The sequence shown here is derived from an EMBL/GenBank/DDBJ whole genome shotgun (WGS) entry which is preliminary data.</text>
</comment>
<organism evidence="1 2">
    <name type="scientific">Cnephaeus nilssonii</name>
    <name type="common">Northern bat</name>
    <name type="synonym">Eptesicus nilssonii</name>
    <dbReference type="NCBI Taxonomy" id="3371016"/>
    <lineage>
        <taxon>Eukaryota</taxon>
        <taxon>Metazoa</taxon>
        <taxon>Chordata</taxon>
        <taxon>Craniata</taxon>
        <taxon>Vertebrata</taxon>
        <taxon>Euteleostomi</taxon>
        <taxon>Mammalia</taxon>
        <taxon>Eutheria</taxon>
        <taxon>Laurasiatheria</taxon>
        <taxon>Chiroptera</taxon>
        <taxon>Yangochiroptera</taxon>
        <taxon>Vespertilionidae</taxon>
        <taxon>Cnephaeus</taxon>
    </lineage>
</organism>
<gene>
    <name evidence="1" type="ORF">QTO34_019858</name>
</gene>
<dbReference type="EMBL" id="JAULJE010000009">
    <property type="protein sequence ID" value="KAK1339182.1"/>
    <property type="molecule type" value="Genomic_DNA"/>
</dbReference>
<reference evidence="1" key="1">
    <citation type="submission" date="2023-06" db="EMBL/GenBank/DDBJ databases">
        <title>Reference genome for the Northern bat (Eptesicus nilssonii), a most northern bat species.</title>
        <authorList>
            <person name="Laine V.N."/>
            <person name="Pulliainen A.T."/>
            <person name="Lilley T.M."/>
        </authorList>
    </citation>
    <scope>NUCLEOTIDE SEQUENCE</scope>
    <source>
        <strain evidence="1">BLF_Eptnil</strain>
        <tissue evidence="1">Kidney</tissue>
    </source>
</reference>
<accession>A0AA40LPG2</accession>
<dbReference type="AlphaFoldDB" id="A0AA40LPG2"/>
<evidence type="ECO:0000313" key="1">
    <source>
        <dbReference type="EMBL" id="KAK1339182.1"/>
    </source>
</evidence>
<keyword evidence="2" id="KW-1185">Reference proteome</keyword>
<protein>
    <submittedName>
        <fullName evidence="1">Uncharacterized protein</fullName>
    </submittedName>
</protein>
<dbReference type="Proteomes" id="UP001177744">
    <property type="component" value="Unassembled WGS sequence"/>
</dbReference>
<name>A0AA40LPG2_CNENI</name>
<proteinExistence type="predicted"/>
<sequence length="107" mass="10819">MASIWGGVSCAQEAERSSSEPSGQSCSNLGICPGWCGIQHLRLPPAAIRFRGWVCPPDGASCPGSAPGPASSCMVNPSALLHHSLPAALAPIVTGALGRRPFGLSAL</sequence>